<organism evidence="1 2">
    <name type="scientific">Candidatus Gallibacteroides avistercoris</name>
    <dbReference type="NCBI Taxonomy" id="2840833"/>
    <lineage>
        <taxon>Bacteria</taxon>
        <taxon>Pseudomonadati</taxon>
        <taxon>Bacteroidota</taxon>
        <taxon>Bacteroidia</taxon>
        <taxon>Bacteroidales</taxon>
        <taxon>Bacteroidaceae</taxon>
        <taxon>Bacteroidaceae incertae sedis</taxon>
        <taxon>Candidatus Gallibacteroides</taxon>
    </lineage>
</organism>
<evidence type="ECO:0000313" key="1">
    <source>
        <dbReference type="EMBL" id="HIU55833.1"/>
    </source>
</evidence>
<accession>A0A9D1M964</accession>
<name>A0A9D1M964_9BACT</name>
<dbReference type="EMBL" id="DVNA01000193">
    <property type="protein sequence ID" value="HIU55833.1"/>
    <property type="molecule type" value="Genomic_DNA"/>
</dbReference>
<feature type="non-terminal residue" evidence="1">
    <location>
        <position position="1"/>
    </location>
</feature>
<evidence type="ECO:0000313" key="2">
    <source>
        <dbReference type="Proteomes" id="UP000824112"/>
    </source>
</evidence>
<dbReference type="Proteomes" id="UP000824112">
    <property type="component" value="Unassembled WGS sequence"/>
</dbReference>
<comment type="caution">
    <text evidence="1">The sequence shown here is derived from an EMBL/GenBank/DDBJ whole genome shotgun (WGS) entry which is preliminary data.</text>
</comment>
<reference evidence="1" key="1">
    <citation type="submission" date="2020-10" db="EMBL/GenBank/DDBJ databases">
        <authorList>
            <person name="Gilroy R."/>
        </authorList>
    </citation>
    <scope>NUCLEOTIDE SEQUENCE</scope>
    <source>
        <strain evidence="1">CHK158-818</strain>
    </source>
</reference>
<protein>
    <submittedName>
        <fullName evidence="1">Uncharacterized protein</fullName>
    </submittedName>
</protein>
<gene>
    <name evidence="1" type="ORF">IAB03_08535</name>
</gene>
<proteinExistence type="predicted"/>
<reference evidence="1" key="2">
    <citation type="journal article" date="2021" name="PeerJ">
        <title>Extensive microbial diversity within the chicken gut microbiome revealed by metagenomics and culture.</title>
        <authorList>
            <person name="Gilroy R."/>
            <person name="Ravi A."/>
            <person name="Getino M."/>
            <person name="Pursley I."/>
            <person name="Horton D.L."/>
            <person name="Alikhan N.F."/>
            <person name="Baker D."/>
            <person name="Gharbi K."/>
            <person name="Hall N."/>
            <person name="Watson M."/>
            <person name="Adriaenssens E.M."/>
            <person name="Foster-Nyarko E."/>
            <person name="Jarju S."/>
            <person name="Secka A."/>
            <person name="Antonio M."/>
            <person name="Oren A."/>
            <person name="Chaudhuri R.R."/>
            <person name="La Ragione R."/>
            <person name="Hildebrand F."/>
            <person name="Pallen M.J."/>
        </authorList>
    </citation>
    <scope>NUCLEOTIDE SEQUENCE</scope>
    <source>
        <strain evidence="1">CHK158-818</strain>
    </source>
</reference>
<dbReference type="AlphaFoldDB" id="A0A9D1M964"/>
<sequence>RKETDNALYQLNYSVVDNNLTSVNCSVNKKTVVQVDAPDGQQFAEQQVYAGNVYLTNGHITCSIPQGNEATAYMADFMAMVEEIESGIAAEISA</sequence>